<dbReference type="InterPro" id="IPR000203">
    <property type="entry name" value="GPS"/>
</dbReference>
<dbReference type="PANTHER" id="PTHR36695:SF12">
    <property type="entry name" value="AGAP008648-PA"/>
    <property type="match status" value="1"/>
</dbReference>
<dbReference type="SMART" id="SM00321">
    <property type="entry name" value="WSC"/>
    <property type="match status" value="1"/>
</dbReference>
<dbReference type="Gene3D" id="2.20.100.10">
    <property type="entry name" value="Thrombospondin type-1 (TSP1) repeat"/>
    <property type="match status" value="5"/>
</dbReference>
<feature type="domain" description="Fibronectin type-III" evidence="15">
    <location>
        <begin position="1385"/>
        <end position="1481"/>
    </location>
</feature>
<feature type="domain" description="G-protein coupled receptors family 2 profile 2" evidence="13">
    <location>
        <begin position="2383"/>
        <end position="2580"/>
    </location>
</feature>
<dbReference type="GO" id="GO:0005886">
    <property type="term" value="C:plasma membrane"/>
    <property type="evidence" value="ECO:0007669"/>
    <property type="project" value="UniProtKB-SubCell"/>
</dbReference>
<dbReference type="InterPro" id="IPR022041">
    <property type="entry name" value="Methyltransf_FA"/>
</dbReference>
<feature type="transmembrane region" description="Helical" evidence="9">
    <location>
        <begin position="2533"/>
        <end position="2556"/>
    </location>
</feature>
<feature type="domain" description="GAIN-B" evidence="11">
    <location>
        <begin position="2217"/>
        <end position="2378"/>
    </location>
</feature>
<dbReference type="PROSITE" id="PS50261">
    <property type="entry name" value="G_PROTEIN_RECEP_F2_4"/>
    <property type="match status" value="1"/>
</dbReference>
<dbReference type="PROSITE" id="PS50227">
    <property type="entry name" value="G_PROTEIN_RECEP_F2_3"/>
    <property type="match status" value="1"/>
</dbReference>
<feature type="transmembrane region" description="Helical" evidence="9">
    <location>
        <begin position="2455"/>
        <end position="2477"/>
    </location>
</feature>
<dbReference type="Pfam" id="PF12248">
    <property type="entry name" value="Methyltransf_FA"/>
    <property type="match status" value="3"/>
</dbReference>
<evidence type="ECO:0000256" key="3">
    <source>
        <dbReference type="ARBA" id="ARBA00022989"/>
    </source>
</evidence>
<feature type="domain" description="Fibronectin type-III" evidence="15">
    <location>
        <begin position="1199"/>
        <end position="1292"/>
    </location>
</feature>
<proteinExistence type="predicted"/>
<dbReference type="InterPro" id="IPR001879">
    <property type="entry name" value="GPCR_2_extracellular_dom"/>
</dbReference>
<dbReference type="SUPFAM" id="SSF49785">
    <property type="entry name" value="Galactose-binding domain-like"/>
    <property type="match status" value="1"/>
</dbReference>
<feature type="domain" description="Fibronectin type-III" evidence="15">
    <location>
        <begin position="796"/>
        <end position="887"/>
    </location>
</feature>
<dbReference type="InterPro" id="IPR046338">
    <property type="entry name" value="GAIN_dom_sf"/>
</dbReference>
<dbReference type="SMART" id="SM00209">
    <property type="entry name" value="TSP1"/>
    <property type="match status" value="6"/>
</dbReference>
<dbReference type="SUPFAM" id="SSF82895">
    <property type="entry name" value="TSP-1 type 1 repeat"/>
    <property type="match status" value="5"/>
</dbReference>
<comment type="subcellular location">
    <subcellularLocation>
        <location evidence="1">Membrane</location>
        <topology evidence="1">Multi-pass membrane protein</topology>
    </subcellularLocation>
</comment>
<dbReference type="Gene3D" id="2.60.40.10">
    <property type="entry name" value="Immunoglobulins"/>
    <property type="match status" value="5"/>
</dbReference>
<dbReference type="InterPro" id="IPR036609">
    <property type="entry name" value="LCCL_sf"/>
</dbReference>
<evidence type="ECO:0000256" key="6">
    <source>
        <dbReference type="ARBA" id="ARBA00023157"/>
    </source>
</evidence>
<evidence type="ECO:0000313" key="17">
    <source>
        <dbReference type="EMBL" id="CAH1240447.1"/>
    </source>
</evidence>
<dbReference type="PROSITE" id="PS51212">
    <property type="entry name" value="WSC"/>
    <property type="match status" value="1"/>
</dbReference>
<dbReference type="Pfam" id="PF02793">
    <property type="entry name" value="HRM"/>
    <property type="match status" value="1"/>
</dbReference>
<dbReference type="Pfam" id="PF03815">
    <property type="entry name" value="LCCL"/>
    <property type="match status" value="1"/>
</dbReference>
<dbReference type="SUPFAM" id="SSF49265">
    <property type="entry name" value="Fibronectin type III"/>
    <property type="match status" value="4"/>
</dbReference>
<keyword evidence="6" id="KW-1015">Disulfide bond</keyword>
<evidence type="ECO:0000256" key="8">
    <source>
        <dbReference type="ARBA" id="ARBA00023224"/>
    </source>
</evidence>
<dbReference type="SMART" id="SM00303">
    <property type="entry name" value="GPS"/>
    <property type="match status" value="1"/>
</dbReference>
<dbReference type="SUPFAM" id="SSF69848">
    <property type="entry name" value="LCCL domain"/>
    <property type="match status" value="1"/>
</dbReference>
<dbReference type="OrthoDB" id="2142040at2759"/>
<dbReference type="Gene3D" id="2.170.130.20">
    <property type="entry name" value="LCCL-like domain"/>
    <property type="match status" value="1"/>
</dbReference>
<dbReference type="PANTHER" id="PTHR36695">
    <property type="entry name" value="AGAP008648-PA"/>
    <property type="match status" value="1"/>
</dbReference>
<keyword evidence="4" id="KW-0297">G-protein coupled receptor</keyword>
<evidence type="ECO:0000259" key="15">
    <source>
        <dbReference type="PROSITE" id="PS50853"/>
    </source>
</evidence>
<dbReference type="EMBL" id="OV696696">
    <property type="protein sequence ID" value="CAH1240447.1"/>
    <property type="molecule type" value="Genomic_DNA"/>
</dbReference>
<protein>
    <submittedName>
        <fullName evidence="17">HMCN1 protein</fullName>
    </submittedName>
</protein>
<dbReference type="InterPro" id="IPR000832">
    <property type="entry name" value="GPCR_2_secretin-like"/>
</dbReference>
<feature type="domain" description="Fibronectin type-III" evidence="15">
    <location>
        <begin position="1483"/>
        <end position="1585"/>
    </location>
</feature>
<dbReference type="Gene3D" id="4.10.1240.10">
    <property type="entry name" value="GPCR, family 2, extracellular hormone receptor domain"/>
    <property type="match status" value="1"/>
</dbReference>
<evidence type="ECO:0000256" key="2">
    <source>
        <dbReference type="ARBA" id="ARBA00022692"/>
    </source>
</evidence>
<evidence type="ECO:0000256" key="9">
    <source>
        <dbReference type="SAM" id="Phobius"/>
    </source>
</evidence>
<dbReference type="PROSITE" id="PS50820">
    <property type="entry name" value="LCCL"/>
    <property type="match status" value="1"/>
</dbReference>
<feature type="transmembrane region" description="Helical" evidence="9">
    <location>
        <begin position="2384"/>
        <end position="2408"/>
    </location>
</feature>
<name>A0A8J9YS83_BRALA</name>
<dbReference type="SUPFAM" id="SSF111418">
    <property type="entry name" value="Hormone receptor domain"/>
    <property type="match status" value="1"/>
</dbReference>
<dbReference type="PROSITE" id="PS50092">
    <property type="entry name" value="TSP1"/>
    <property type="match status" value="6"/>
</dbReference>
<accession>A0A8J9YS83</accession>
<evidence type="ECO:0000256" key="7">
    <source>
        <dbReference type="ARBA" id="ARBA00023170"/>
    </source>
</evidence>
<dbReference type="Pfam" id="PF00041">
    <property type="entry name" value="fn3"/>
    <property type="match status" value="4"/>
</dbReference>
<dbReference type="InterPro" id="IPR036116">
    <property type="entry name" value="FN3_sf"/>
</dbReference>
<feature type="domain" description="G-protein coupled receptors family 2 profile 1" evidence="12">
    <location>
        <begin position="2004"/>
        <end position="2085"/>
    </location>
</feature>
<dbReference type="CDD" id="cd00063">
    <property type="entry name" value="FN3"/>
    <property type="match status" value="6"/>
</dbReference>
<evidence type="ECO:0000256" key="5">
    <source>
        <dbReference type="ARBA" id="ARBA00023136"/>
    </source>
</evidence>
<dbReference type="Pfam" id="PF00002">
    <property type="entry name" value="7tm_2"/>
    <property type="match status" value="1"/>
</dbReference>
<evidence type="ECO:0000259" key="12">
    <source>
        <dbReference type="PROSITE" id="PS50227"/>
    </source>
</evidence>
<dbReference type="InterPro" id="IPR013783">
    <property type="entry name" value="Ig-like_fold"/>
</dbReference>
<dbReference type="Gene3D" id="1.20.1070.10">
    <property type="entry name" value="Rhodopsin 7-helix transmembrane proteins"/>
    <property type="match status" value="1"/>
</dbReference>
<evidence type="ECO:0000259" key="13">
    <source>
        <dbReference type="PROSITE" id="PS50261"/>
    </source>
</evidence>
<evidence type="ECO:0000259" key="14">
    <source>
        <dbReference type="PROSITE" id="PS50820"/>
    </source>
</evidence>
<dbReference type="InterPro" id="IPR000884">
    <property type="entry name" value="TSP1_rpt"/>
</dbReference>
<evidence type="ECO:0000313" key="18">
    <source>
        <dbReference type="Proteomes" id="UP000838412"/>
    </source>
</evidence>
<dbReference type="FunFam" id="2.20.100.10:FF:000001">
    <property type="entry name" value="semaphorin-5A isoform X1"/>
    <property type="match status" value="1"/>
</dbReference>
<evidence type="ECO:0000259" key="11">
    <source>
        <dbReference type="PROSITE" id="PS50221"/>
    </source>
</evidence>
<dbReference type="Proteomes" id="UP000838412">
    <property type="component" value="Chromosome 11"/>
</dbReference>
<dbReference type="SMART" id="SM00008">
    <property type="entry name" value="HormR"/>
    <property type="match status" value="1"/>
</dbReference>
<dbReference type="SMART" id="SM00060">
    <property type="entry name" value="FN3"/>
    <property type="match status" value="7"/>
</dbReference>
<organism evidence="17 18">
    <name type="scientific">Branchiostoma lanceolatum</name>
    <name type="common">Common lancelet</name>
    <name type="synonym">Amphioxus lanceolatum</name>
    <dbReference type="NCBI Taxonomy" id="7740"/>
    <lineage>
        <taxon>Eukaryota</taxon>
        <taxon>Metazoa</taxon>
        <taxon>Chordata</taxon>
        <taxon>Cephalochordata</taxon>
        <taxon>Leptocardii</taxon>
        <taxon>Amphioxiformes</taxon>
        <taxon>Branchiostomatidae</taxon>
        <taxon>Branchiostoma</taxon>
    </lineage>
</organism>
<dbReference type="Pfam" id="PF00090">
    <property type="entry name" value="TSP_1"/>
    <property type="match status" value="6"/>
</dbReference>
<dbReference type="PROSITE" id="PS50853">
    <property type="entry name" value="FN3"/>
    <property type="match status" value="5"/>
</dbReference>
<dbReference type="InterPro" id="IPR057244">
    <property type="entry name" value="GAIN_B"/>
</dbReference>
<evidence type="ECO:0000259" key="16">
    <source>
        <dbReference type="PROSITE" id="PS51212"/>
    </source>
</evidence>
<feature type="transmembrane region" description="Helical" evidence="9">
    <location>
        <begin position="2420"/>
        <end position="2443"/>
    </location>
</feature>
<dbReference type="Gene3D" id="2.60.120.260">
    <property type="entry name" value="Galactose-binding domain-like"/>
    <property type="match status" value="1"/>
</dbReference>
<evidence type="ECO:0000256" key="10">
    <source>
        <dbReference type="SAM" id="SignalP"/>
    </source>
</evidence>
<evidence type="ECO:0000256" key="1">
    <source>
        <dbReference type="ARBA" id="ARBA00004141"/>
    </source>
</evidence>
<keyword evidence="8" id="KW-0807">Transducer</keyword>
<keyword evidence="18" id="KW-1185">Reference proteome</keyword>
<feature type="domain" description="LCCL" evidence="14">
    <location>
        <begin position="930"/>
        <end position="1023"/>
    </location>
</feature>
<dbReference type="InterPro" id="IPR002889">
    <property type="entry name" value="WSC_carb-bd"/>
</dbReference>
<dbReference type="InterPro" id="IPR036445">
    <property type="entry name" value="GPCR_2_extracell_dom_sf"/>
</dbReference>
<dbReference type="InterPro" id="IPR004043">
    <property type="entry name" value="LCCL"/>
</dbReference>
<keyword evidence="2 9" id="KW-0812">Transmembrane</keyword>
<dbReference type="GO" id="GO:0004930">
    <property type="term" value="F:G protein-coupled receptor activity"/>
    <property type="evidence" value="ECO:0007669"/>
    <property type="project" value="UniProtKB-KW"/>
</dbReference>
<sequence>MFLLLLTTVLILGSEAQLTPPCDIRVTDTQYALHWDLPPIVGSRVTFEVQAGEDARLLLSAATDGYRYNNGSYIVFIGSILSQFEPRGFWVSWSLDGTVAVGRYEDSAPFMTWEDPEPLPIMYAGYTTGWSGTVWWKFCQPAGLGVCAIRITNSADPSRWDLPPVTEPRVVFEVQTNKKARVVLSPENSYADNLYLISIGKLGNTKSLIRRRTDGNHRDMVTVSTDGILSEHELRGFWISWSPDGTIAVGRDGEISPFMSWVDPEPLPILHVGYFGMQGPAPGHIMRWRFCPPAGVGVLLAKSDAGTNVTSTDVWTDDCTSCSGNETTMTTYELLSAPDNFRSSLFDSWEDEGFDKVQIVLYEGVEAVAEMQFNPQCTNSTSWFHRDAMTDSTWGNYLWGMNTNLADTNIDLALVGTSSIPSCLASFTGWTLGIGGVEGTRMCPWMDAVGLQPQFLYARTESLAAHFSEASELLHLGCYVDHFERILKYGNVVSNHQTVVGCGYWCRKNGYCLAGVENGVQCLCGTSTHFVDLNSETTSSGCTEPCTGNSEEICGGMWAINIYQVSTPPTYESLPDYKWDLYDVTARGRLRFKVKATQEAHVALSSENRETDDMYHVILGTWNNYESELKSQTRSKAMRTSFILSDLEFREFWISWEGGTIEVGMGSNTDDPFLTLSDADGPEIRHIGYRTLTGSGEWRFDLPAVQVPLPPCSLVVTNTAHNATLRWELMYSKQQQTGLELYIYPGNFLFFLDANETLFTVDGLTSTTTYTAHVRGVKGFFKGDHIESIFRTDPNPPTNAEIVEVSETSMVITSSPPEDSTVTSYIVMYKERLQNLTGTCKVTELQTVCRGLTPGRVYEISMQTVDDSWTERRVSSPVLFTFSTRPLTPTEVQVVTVESTSVTLDVTINDVLVTALHVTSIEHGGIQPESADTADCYADSRHFNRDIFTVTCPAGCSAFGKSIWGTGVYTDDSGICRAAIHDGRLTDAGGQVTVYRYPGQDSYLASQMNGVQSDYWGSWGKAFSFNQVLQSWIAVNESMLLFASGASMEAADNALDNDDATYWSPENLQEEVAFIIIDLQRLWSVSQVMVHSVGNGINDVITVTVQASDIGHPFHWTDMLESNKGELYNSGPQIFGGFTGVGRYWKIGLQTLLGFPPHLTELGFYGNEGYKPATEYVVGVVAATDQAHSLPMFVTFMTAPEPVTNVNSSSDGLLSSVAWDPPSNNLVSYYKLTYGLSASYLWEQHVLITPIRYVTFPDFLQGKMYFVDIFTMYNGQESAPKRAVFSVVLGAPSVPVVTSVAATTMDVMWHYQGDAEAFRLYLAPAPEGFTLTTNASEPTWTSVRQTTSMVGRFDGLHPGLLYVIGVRAITDEDESEMSMEVHAAAPHPPENVTAVVGDGTIALTWAPPIDSVFSNYLITYTPMALRVGIRARSEILLESWETEQVVGGLKSDVDYLVDLTTVSYGVNSEPVGLNITTTYTLKPPANVAVVTTTTDSITVSWAEAYSSIAILNYEILYTTMSDANTTWSSFADWDIVTVLYMENEVKLTGLTPGFPYLVAVRVVAMGSTVERRSDEAIVVGYTEPAAPANLHVDNAANDTLILTWQPHFSGLVDFYDVIIRQPITGQEEALLKRTEEQWVDVHGLRYDTTYEVLLSAVANGARSKETIWTIRTGAPATWTDWRAIAPCSTTCGVGTQVFSRECRSLNGSMSPFCAPDQPSVTQTMLKACDELQACPVHGFWSAWGNFAPCSVSCDGGVTSRVRICNPPQLGGSWCPGNKNGPQTEVQNKNCSVLPCPTPVTTTWSDWSPCSVTCGGGIQSRSLLCDGAICPEETNATRNCSTELCEGTWASWSEYSACSETCGEGIRVRSRNCTIPEFGGTHCPGNHSDEGRQFEETTCNLSFCPNPNGTWVKWISECSVTCGNGTRTVRHRCAKINPENPFEGDLFCPGEKPDEEMTCQTHPCSINGNWGSWMNFTECSAKCGDGLRTRMRFCDNPAPQYSGLPCEGDVDKTDLQTEVERCRIRNCRQGCRRSRGSHGVEWPETDRGKTATVACPTRLTNGSATRHCDRRGRWEEQGFSDCVSDEVVNLQRKINDVNTMQAATDFVEELEVVSASIRFQKDILFIMNMVNDITDDSPLGEDDGTIRAKDSFIQALVRIIDNVYDNDYYSLWEGIIEHSGMMHATRVLTLMEKLTEAVMNYVSYQDINAINLRRNNIGMNVLLAPTSDMIGRNLSSAVGRRRAGRANLTLSGSVLTDKNNTFALPEKFAISFLNFDSLHALLTASGYLAERRQIINSRIVGVSTDTFPMEPLSVPLAIRFEHFRAGKNPKCVFLDMVNEHGLYNPSGCQVFEHTEDYTVCHCSHLQMAFALLMEIQEEVQAEPVWVSPLTGNIVALTLVTGTLGAYLVLRRYMSSHGHVVKNILLCLVVTEVTSLVNVIDAASIKAFLGDIKEVCLGLTVVSHLSVLCTFYWLVPLCLQHYLDVLSPRAESPWWKYRVLGWGLPVSAAAVTAGIKYQTYLDLNGKCVLPVEDYLIHAMTAPAGFAVLVAATVIILTVRTDHMISKNMKGAAFKKPRMEKIG</sequence>
<keyword evidence="7" id="KW-0675">Receptor</keyword>
<evidence type="ECO:0000256" key="4">
    <source>
        <dbReference type="ARBA" id="ARBA00023040"/>
    </source>
</evidence>
<reference evidence="17" key="1">
    <citation type="submission" date="2022-01" db="EMBL/GenBank/DDBJ databases">
        <authorList>
            <person name="Braso-Vives M."/>
        </authorList>
    </citation>
    <scope>NUCLEOTIDE SEQUENCE</scope>
</reference>
<dbReference type="PROSITE" id="PS50221">
    <property type="entry name" value="GAIN_B"/>
    <property type="match status" value="1"/>
</dbReference>
<feature type="transmembrane region" description="Helical" evidence="9">
    <location>
        <begin position="2497"/>
        <end position="2513"/>
    </location>
</feature>
<dbReference type="InterPro" id="IPR003961">
    <property type="entry name" value="FN3_dom"/>
</dbReference>
<dbReference type="InterPro" id="IPR036383">
    <property type="entry name" value="TSP1_rpt_sf"/>
</dbReference>
<keyword evidence="3 9" id="KW-1133">Transmembrane helix</keyword>
<dbReference type="InterPro" id="IPR008979">
    <property type="entry name" value="Galactose-bd-like_sf"/>
</dbReference>
<feature type="domain" description="Fibronectin type-III" evidence="15">
    <location>
        <begin position="1586"/>
        <end position="1676"/>
    </location>
</feature>
<feature type="chain" id="PRO_5035429125" evidence="10">
    <location>
        <begin position="17"/>
        <end position="2580"/>
    </location>
</feature>
<keyword evidence="10" id="KW-0732">Signal</keyword>
<gene>
    <name evidence="17" type="primary">HMCN1</name>
    <name evidence="17" type="ORF">BLAG_LOCUS4404</name>
</gene>
<dbReference type="GO" id="GO:0007166">
    <property type="term" value="P:cell surface receptor signaling pathway"/>
    <property type="evidence" value="ECO:0007669"/>
    <property type="project" value="InterPro"/>
</dbReference>
<dbReference type="Gene3D" id="2.60.220.50">
    <property type="match status" value="1"/>
</dbReference>
<feature type="signal peptide" evidence="10">
    <location>
        <begin position="1"/>
        <end position="16"/>
    </location>
</feature>
<keyword evidence="5 9" id="KW-0472">Membrane</keyword>
<feature type="domain" description="WSC" evidence="16">
    <location>
        <begin position="472"/>
        <end position="566"/>
    </location>
</feature>
<dbReference type="InterPro" id="IPR017981">
    <property type="entry name" value="GPCR_2-like_7TM"/>
</dbReference>
<dbReference type="Pfam" id="PF01822">
    <property type="entry name" value="WSC"/>
    <property type="match status" value="1"/>
</dbReference>
<dbReference type="SMART" id="SM00603">
    <property type="entry name" value="LCCL"/>
    <property type="match status" value="1"/>
</dbReference>